<dbReference type="Proteomes" id="UP001487740">
    <property type="component" value="Unassembled WGS sequence"/>
</dbReference>
<dbReference type="AlphaFoldDB" id="A0AAW0TBU3"/>
<name>A0AAW0TBU3_SCYPA</name>
<feature type="compositionally biased region" description="Basic and acidic residues" evidence="1">
    <location>
        <begin position="1"/>
        <end position="12"/>
    </location>
</feature>
<sequence>MRARVADPKAWLRSDPVPPVPSRSRSRSTTREAAGITRSPLAPVSVSALPQCLCVCVYIRSSSTRNVRVEAPRRVSIEDRLVRPAEH</sequence>
<evidence type="ECO:0000256" key="1">
    <source>
        <dbReference type="SAM" id="MobiDB-lite"/>
    </source>
</evidence>
<organism evidence="2 3">
    <name type="scientific">Scylla paramamosain</name>
    <name type="common">Mud crab</name>
    <dbReference type="NCBI Taxonomy" id="85552"/>
    <lineage>
        <taxon>Eukaryota</taxon>
        <taxon>Metazoa</taxon>
        <taxon>Ecdysozoa</taxon>
        <taxon>Arthropoda</taxon>
        <taxon>Crustacea</taxon>
        <taxon>Multicrustacea</taxon>
        <taxon>Malacostraca</taxon>
        <taxon>Eumalacostraca</taxon>
        <taxon>Eucarida</taxon>
        <taxon>Decapoda</taxon>
        <taxon>Pleocyemata</taxon>
        <taxon>Brachyura</taxon>
        <taxon>Eubrachyura</taxon>
        <taxon>Portunoidea</taxon>
        <taxon>Portunidae</taxon>
        <taxon>Portuninae</taxon>
        <taxon>Scylla</taxon>
    </lineage>
</organism>
<evidence type="ECO:0000313" key="2">
    <source>
        <dbReference type="EMBL" id="KAK8384959.1"/>
    </source>
</evidence>
<gene>
    <name evidence="2" type="ORF">O3P69_014493</name>
</gene>
<evidence type="ECO:0000313" key="3">
    <source>
        <dbReference type="Proteomes" id="UP001487740"/>
    </source>
</evidence>
<keyword evidence="3" id="KW-1185">Reference proteome</keyword>
<reference evidence="2 3" key="1">
    <citation type="submission" date="2023-03" db="EMBL/GenBank/DDBJ databases">
        <title>High-quality genome of Scylla paramamosain provides insights in environmental adaptation.</title>
        <authorList>
            <person name="Zhang L."/>
        </authorList>
    </citation>
    <scope>NUCLEOTIDE SEQUENCE [LARGE SCALE GENOMIC DNA]</scope>
    <source>
        <strain evidence="2">LZ_2023a</strain>
        <tissue evidence="2">Muscle</tissue>
    </source>
</reference>
<protein>
    <submittedName>
        <fullName evidence="2">Uncharacterized protein</fullName>
    </submittedName>
</protein>
<proteinExistence type="predicted"/>
<dbReference type="EMBL" id="JARAKH010000034">
    <property type="protein sequence ID" value="KAK8384959.1"/>
    <property type="molecule type" value="Genomic_DNA"/>
</dbReference>
<feature type="region of interest" description="Disordered" evidence="1">
    <location>
        <begin position="1"/>
        <end position="39"/>
    </location>
</feature>
<comment type="caution">
    <text evidence="2">The sequence shown here is derived from an EMBL/GenBank/DDBJ whole genome shotgun (WGS) entry which is preliminary data.</text>
</comment>
<accession>A0AAW0TBU3</accession>